<dbReference type="STRING" id="1280837.A0A316VS52"/>
<dbReference type="AlphaFoldDB" id="A0A316VS52"/>
<organism evidence="2 3">
    <name type="scientific">Meira miltonrushii</name>
    <dbReference type="NCBI Taxonomy" id="1280837"/>
    <lineage>
        <taxon>Eukaryota</taxon>
        <taxon>Fungi</taxon>
        <taxon>Dikarya</taxon>
        <taxon>Basidiomycota</taxon>
        <taxon>Ustilaginomycotina</taxon>
        <taxon>Exobasidiomycetes</taxon>
        <taxon>Exobasidiales</taxon>
        <taxon>Brachybasidiaceae</taxon>
        <taxon>Meira</taxon>
    </lineage>
</organism>
<dbReference type="Proteomes" id="UP000245771">
    <property type="component" value="Unassembled WGS sequence"/>
</dbReference>
<dbReference type="EMBL" id="KZ819602">
    <property type="protein sequence ID" value="PWN38335.1"/>
    <property type="molecule type" value="Genomic_DNA"/>
</dbReference>
<keyword evidence="3" id="KW-1185">Reference proteome</keyword>
<reference evidence="2 3" key="1">
    <citation type="journal article" date="2018" name="Mol. Biol. Evol.">
        <title>Broad Genomic Sampling Reveals a Smut Pathogenic Ancestry of the Fungal Clade Ustilaginomycotina.</title>
        <authorList>
            <person name="Kijpornyongpan T."/>
            <person name="Mondo S.J."/>
            <person name="Barry K."/>
            <person name="Sandor L."/>
            <person name="Lee J."/>
            <person name="Lipzen A."/>
            <person name="Pangilinan J."/>
            <person name="LaButti K."/>
            <person name="Hainaut M."/>
            <person name="Henrissat B."/>
            <person name="Grigoriev I.V."/>
            <person name="Spatafora J.W."/>
            <person name="Aime M.C."/>
        </authorList>
    </citation>
    <scope>NUCLEOTIDE SEQUENCE [LARGE SCALE GENOMIC DNA]</scope>
    <source>
        <strain evidence="2 3">MCA 3882</strain>
    </source>
</reference>
<dbReference type="Gene3D" id="2.40.40.10">
    <property type="entry name" value="RlpA-like domain"/>
    <property type="match status" value="1"/>
</dbReference>
<protein>
    <submittedName>
        <fullName evidence="2">Uncharacterized protein</fullName>
    </submittedName>
</protein>
<dbReference type="OrthoDB" id="406505at2759"/>
<dbReference type="InterPro" id="IPR036908">
    <property type="entry name" value="RlpA-like_sf"/>
</dbReference>
<keyword evidence="1" id="KW-0732">Signal</keyword>
<dbReference type="SUPFAM" id="SSF50685">
    <property type="entry name" value="Barwin-like endoglucanases"/>
    <property type="match status" value="1"/>
</dbReference>
<evidence type="ECO:0000256" key="1">
    <source>
        <dbReference type="ARBA" id="ARBA00022729"/>
    </source>
</evidence>
<sequence length="116" mass="12037">MVTVQSAPVPESEASPLEARMTSSRITWYSGGSLDNPACGGPTPSNNAMIAAVQQGGRFGCGDHIRINYQGNSVKVKVIDYCEGCSSTAIDLTKGAFSKLASLSTGELHGASVNWA</sequence>
<dbReference type="RefSeq" id="XP_025358637.1">
    <property type="nucleotide sequence ID" value="XM_025496282.1"/>
</dbReference>
<proteinExistence type="predicted"/>
<dbReference type="GeneID" id="37018063"/>
<evidence type="ECO:0000313" key="2">
    <source>
        <dbReference type="EMBL" id="PWN38335.1"/>
    </source>
</evidence>
<evidence type="ECO:0000313" key="3">
    <source>
        <dbReference type="Proteomes" id="UP000245771"/>
    </source>
</evidence>
<dbReference type="PANTHER" id="PTHR31836:SF28">
    <property type="entry name" value="SRCR DOMAIN-CONTAINING PROTEIN-RELATED"/>
    <property type="match status" value="1"/>
</dbReference>
<dbReference type="InterPro" id="IPR051477">
    <property type="entry name" value="Expansin_CellWall"/>
</dbReference>
<accession>A0A316VS52</accession>
<dbReference type="InParanoid" id="A0A316VS52"/>
<gene>
    <name evidence="2" type="ORF">FA14DRAFT_118260</name>
</gene>
<dbReference type="CDD" id="cd22191">
    <property type="entry name" value="DPBB_RlpA_EXP_N-like"/>
    <property type="match status" value="1"/>
</dbReference>
<name>A0A316VS52_9BASI</name>
<dbReference type="PANTHER" id="PTHR31836">
    <property type="match status" value="1"/>
</dbReference>